<protein>
    <submittedName>
        <fullName evidence="2">DUF1223 domain-containing protein</fullName>
    </submittedName>
</protein>
<dbReference type="RefSeq" id="WP_211784656.1">
    <property type="nucleotide sequence ID" value="NZ_CP047289.1"/>
</dbReference>
<evidence type="ECO:0000313" key="2">
    <source>
        <dbReference type="EMBL" id="QUS35407.1"/>
    </source>
</evidence>
<dbReference type="AlphaFoldDB" id="A0A8J8MS14"/>
<dbReference type="KEGG" id="fap:GR316_03455"/>
<reference evidence="2" key="1">
    <citation type="submission" date="2020-01" db="EMBL/GenBank/DDBJ databases">
        <authorList>
            <person name="Yang Y."/>
            <person name="Kwon Y.M."/>
        </authorList>
    </citation>
    <scope>NUCLEOTIDE SEQUENCE</scope>
    <source>
        <strain evidence="2">PG104</strain>
    </source>
</reference>
<evidence type="ECO:0000313" key="3">
    <source>
        <dbReference type="Proteomes" id="UP000679284"/>
    </source>
</evidence>
<feature type="signal peptide" evidence="1">
    <location>
        <begin position="1"/>
        <end position="21"/>
    </location>
</feature>
<accession>A0A8J8MS14</accession>
<dbReference type="Pfam" id="PF06764">
    <property type="entry name" value="DUF1223"/>
    <property type="match status" value="1"/>
</dbReference>
<keyword evidence="1" id="KW-0732">Signal</keyword>
<dbReference type="Proteomes" id="UP000679284">
    <property type="component" value="Chromosome"/>
</dbReference>
<dbReference type="PANTHER" id="PTHR36057">
    <property type="match status" value="1"/>
</dbReference>
<dbReference type="PANTHER" id="PTHR36057:SF1">
    <property type="entry name" value="LIPOPROTEIN LIPID ATTACHMENT SITE-LIKE PROTEIN, PUTATIVE (DUF1223)-RELATED"/>
    <property type="match status" value="1"/>
</dbReference>
<keyword evidence="3" id="KW-1185">Reference proteome</keyword>
<gene>
    <name evidence="2" type="ORF">GR316_03455</name>
</gene>
<feature type="chain" id="PRO_5035177987" evidence="1">
    <location>
        <begin position="22"/>
        <end position="233"/>
    </location>
</feature>
<dbReference type="SUPFAM" id="SSF52833">
    <property type="entry name" value="Thioredoxin-like"/>
    <property type="match status" value="1"/>
</dbReference>
<name>A0A8J8MS14_9RHOB</name>
<sequence length="233" mass="24984">MRGFAGALCGLTLGFAGTAHAQSTSAVVVELFTSQGCSACPAADALLEELVQDPRIIALSLHVDYWDYIGWADSFAKPAFTDRQKAYARAAGSRTLYTPQFIVDGQDRVEGTQPQMITELVSRHSADDGGVSLNLTREGTTVQVAATAERPFPQPVRVIAVHYTPEAEVDIRTGENAGRSIVYRNIVTEWTAIQDWNGSTPLTAEIDAPTDGKLVVLLQKPGPGDILQAAVLN</sequence>
<dbReference type="InterPro" id="IPR010634">
    <property type="entry name" value="DUF1223"/>
</dbReference>
<proteinExistence type="predicted"/>
<dbReference type="InterPro" id="IPR036249">
    <property type="entry name" value="Thioredoxin-like_sf"/>
</dbReference>
<evidence type="ECO:0000256" key="1">
    <source>
        <dbReference type="SAM" id="SignalP"/>
    </source>
</evidence>
<organism evidence="2 3">
    <name type="scientific">Falsirhodobacter algicola</name>
    <dbReference type="NCBI Taxonomy" id="2692330"/>
    <lineage>
        <taxon>Bacteria</taxon>
        <taxon>Pseudomonadati</taxon>
        <taxon>Pseudomonadota</taxon>
        <taxon>Alphaproteobacteria</taxon>
        <taxon>Rhodobacterales</taxon>
        <taxon>Paracoccaceae</taxon>
        <taxon>Falsirhodobacter</taxon>
    </lineage>
</organism>
<dbReference type="EMBL" id="CP047289">
    <property type="protein sequence ID" value="QUS35407.1"/>
    <property type="molecule type" value="Genomic_DNA"/>
</dbReference>